<sequence>MDFCWHINDPRGDSGGNTAKLGLERRAQAIGSTCGTDLNGSSTLMLHRPVDGSWQNRPAAGVDCCTSYSALVQGVRVGASARRPAAQGKIATTAHSQRRWRSSQAGQHLAVKPPRGGLVFPSPVNLDTDTEWKKDNGGNKSAQLREETANTSFNTLSVALKMTISMAQMQEQR</sequence>
<accession>A0AA40ERT4</accession>
<protein>
    <submittedName>
        <fullName evidence="1">Uncharacterized protein</fullName>
    </submittedName>
</protein>
<reference evidence="1" key="1">
    <citation type="submission" date="2023-06" db="EMBL/GenBank/DDBJ databases">
        <title>Genome-scale phylogeny and comparative genomics of the fungal order Sordariales.</title>
        <authorList>
            <consortium name="Lawrence Berkeley National Laboratory"/>
            <person name="Hensen N."/>
            <person name="Bonometti L."/>
            <person name="Westerberg I."/>
            <person name="Brannstrom I.O."/>
            <person name="Guillou S."/>
            <person name="Cros-Aarteil S."/>
            <person name="Calhoun S."/>
            <person name="Haridas S."/>
            <person name="Kuo A."/>
            <person name="Mondo S."/>
            <person name="Pangilinan J."/>
            <person name="Riley R."/>
            <person name="Labutti K."/>
            <person name="Andreopoulos B."/>
            <person name="Lipzen A."/>
            <person name="Chen C."/>
            <person name="Yanf M."/>
            <person name="Daum C."/>
            <person name="Ng V."/>
            <person name="Clum A."/>
            <person name="Steindorff A."/>
            <person name="Ohm R."/>
            <person name="Martin F."/>
            <person name="Silar P."/>
            <person name="Natvig D."/>
            <person name="Lalanne C."/>
            <person name="Gautier V."/>
            <person name="Ament-Velasquez S.L."/>
            <person name="Kruys A."/>
            <person name="Hutchinson M.I."/>
            <person name="Powell A.J."/>
            <person name="Barry K."/>
            <person name="Miller A.N."/>
            <person name="Grigoriev I.V."/>
            <person name="Debuchy R."/>
            <person name="Gladieux P."/>
            <person name="Thoren M.H."/>
            <person name="Johannesson H."/>
        </authorList>
    </citation>
    <scope>NUCLEOTIDE SEQUENCE</scope>
    <source>
        <strain evidence="1">CBS 540.89</strain>
    </source>
</reference>
<dbReference type="AlphaFoldDB" id="A0AA40ERT4"/>
<proteinExistence type="predicted"/>
<organism evidence="1 2">
    <name type="scientific">Apiosordaria backusii</name>
    <dbReference type="NCBI Taxonomy" id="314023"/>
    <lineage>
        <taxon>Eukaryota</taxon>
        <taxon>Fungi</taxon>
        <taxon>Dikarya</taxon>
        <taxon>Ascomycota</taxon>
        <taxon>Pezizomycotina</taxon>
        <taxon>Sordariomycetes</taxon>
        <taxon>Sordariomycetidae</taxon>
        <taxon>Sordariales</taxon>
        <taxon>Lasiosphaeriaceae</taxon>
        <taxon>Apiosordaria</taxon>
    </lineage>
</organism>
<dbReference type="EMBL" id="JAUKTV010000002">
    <property type="protein sequence ID" value="KAK0744324.1"/>
    <property type="molecule type" value="Genomic_DNA"/>
</dbReference>
<keyword evidence="2" id="KW-1185">Reference proteome</keyword>
<name>A0AA40ERT4_9PEZI</name>
<evidence type="ECO:0000313" key="1">
    <source>
        <dbReference type="EMBL" id="KAK0744324.1"/>
    </source>
</evidence>
<dbReference type="Proteomes" id="UP001172159">
    <property type="component" value="Unassembled WGS sequence"/>
</dbReference>
<gene>
    <name evidence="1" type="ORF">B0T21DRAFT_389702</name>
</gene>
<comment type="caution">
    <text evidence="1">The sequence shown here is derived from an EMBL/GenBank/DDBJ whole genome shotgun (WGS) entry which is preliminary data.</text>
</comment>
<evidence type="ECO:0000313" key="2">
    <source>
        <dbReference type="Proteomes" id="UP001172159"/>
    </source>
</evidence>